<dbReference type="PANTHER" id="PTHR42693">
    <property type="entry name" value="ARYLSULFATASE FAMILY MEMBER"/>
    <property type="match status" value="1"/>
</dbReference>
<evidence type="ECO:0000259" key="5">
    <source>
        <dbReference type="Pfam" id="PF00884"/>
    </source>
</evidence>
<organism evidence="6 7">
    <name type="scientific">Gimesia chilikensis</name>
    <dbReference type="NCBI Taxonomy" id="2605989"/>
    <lineage>
        <taxon>Bacteria</taxon>
        <taxon>Pseudomonadati</taxon>
        <taxon>Planctomycetota</taxon>
        <taxon>Planctomycetia</taxon>
        <taxon>Planctomycetales</taxon>
        <taxon>Planctomycetaceae</taxon>
        <taxon>Gimesia</taxon>
    </lineage>
</organism>
<dbReference type="EC" id="3.1.6.1" evidence="6"/>
<accession>A0A517PSC9</accession>
<protein>
    <submittedName>
        <fullName evidence="6">Arylsulfatase</fullName>
        <ecNumber evidence="6">3.1.6.1</ecNumber>
    </submittedName>
</protein>
<dbReference type="InterPro" id="IPR024607">
    <property type="entry name" value="Sulfatase_CS"/>
</dbReference>
<name>A0A517PSC9_9PLAN</name>
<dbReference type="SUPFAM" id="SSF53649">
    <property type="entry name" value="Alkaline phosphatase-like"/>
    <property type="match status" value="1"/>
</dbReference>
<dbReference type="Pfam" id="PF00884">
    <property type="entry name" value="Sulfatase"/>
    <property type="match status" value="1"/>
</dbReference>
<dbReference type="PROSITE" id="PS00149">
    <property type="entry name" value="SULFATASE_2"/>
    <property type="match status" value="1"/>
</dbReference>
<keyword evidence="4" id="KW-0106">Calcium</keyword>
<dbReference type="PANTHER" id="PTHR42693:SF53">
    <property type="entry name" value="ENDO-4-O-SULFATASE"/>
    <property type="match status" value="1"/>
</dbReference>
<dbReference type="AlphaFoldDB" id="A0A517PSC9"/>
<dbReference type="EMBL" id="CP036266">
    <property type="protein sequence ID" value="QDT22285.1"/>
    <property type="molecule type" value="Genomic_DNA"/>
</dbReference>
<dbReference type="Gene3D" id="3.30.1120.10">
    <property type="match status" value="1"/>
</dbReference>
<dbReference type="InterPro" id="IPR050738">
    <property type="entry name" value="Sulfatase"/>
</dbReference>
<keyword evidence="7" id="KW-1185">Reference proteome</keyword>
<evidence type="ECO:0000313" key="7">
    <source>
        <dbReference type="Proteomes" id="UP000320421"/>
    </source>
</evidence>
<dbReference type="Gene3D" id="3.40.720.10">
    <property type="entry name" value="Alkaline Phosphatase, subunit A"/>
    <property type="match status" value="1"/>
</dbReference>
<evidence type="ECO:0000256" key="3">
    <source>
        <dbReference type="ARBA" id="ARBA00022801"/>
    </source>
</evidence>
<sequence>MRLIVSLFLLCFILSPLAKISSLRAAEQPNIIILLADDLGYGELGCQGNPQIPTPHIDSLAQEGIRFTQAYVTAPNCSPSRAGLLTGKIPTRFGYEFNPIGARNEDPGTGLPPAEQTLAELLHDQGYTTGLIGKWHLGGAADYHPYRHGFDEFFGFMHEGHYFVPPPYQGVTTMLRRKTLPGGSKGRWIGGQLIYSTHMGYDEPDYDANNPIIRGGQPVVEPEYLTDAFTREAVSFIDRHQDKPFFLYLAYNAVHSPLQGKQADMQSFQNIDDVHRRIFAAMLASLDQSVGQILKQVRKAKLDRNTLIVFLSDNGGPTRELTSSNLPLRGEKGSMYEGGLRVPFLMRWTGKLPAGQTYSQPVSSMDLFSTSAVLSGAPLPDDLDGENLMPYLLKEKEGTPHHAFFWRQGKRAALRLGDWKIVKMRGKADIKDWELYHITEDLSEQTNLASERQDKLQELLTRWNELNSQMKPALF</sequence>
<dbReference type="InterPro" id="IPR017850">
    <property type="entry name" value="Alkaline_phosphatase_core_sf"/>
</dbReference>
<dbReference type="Proteomes" id="UP000320421">
    <property type="component" value="Chromosome"/>
</dbReference>
<dbReference type="OrthoDB" id="9783154at2"/>
<evidence type="ECO:0000256" key="1">
    <source>
        <dbReference type="ARBA" id="ARBA00008779"/>
    </source>
</evidence>
<dbReference type="GO" id="GO:0004065">
    <property type="term" value="F:arylsulfatase activity"/>
    <property type="evidence" value="ECO:0007669"/>
    <property type="project" value="UniProtKB-EC"/>
</dbReference>
<feature type="domain" description="Sulfatase N-terminal" evidence="5">
    <location>
        <begin position="29"/>
        <end position="374"/>
    </location>
</feature>
<keyword evidence="3 6" id="KW-0378">Hydrolase</keyword>
<reference evidence="6 7" key="1">
    <citation type="submission" date="2019-02" db="EMBL/GenBank/DDBJ databases">
        <title>Deep-cultivation of Planctomycetes and their phenomic and genomic characterization uncovers novel biology.</title>
        <authorList>
            <person name="Wiegand S."/>
            <person name="Jogler M."/>
            <person name="Boedeker C."/>
            <person name="Pinto D."/>
            <person name="Vollmers J."/>
            <person name="Rivas-Marin E."/>
            <person name="Kohn T."/>
            <person name="Peeters S.H."/>
            <person name="Heuer A."/>
            <person name="Rast P."/>
            <person name="Oberbeckmann S."/>
            <person name="Bunk B."/>
            <person name="Jeske O."/>
            <person name="Meyerdierks A."/>
            <person name="Storesund J.E."/>
            <person name="Kallscheuer N."/>
            <person name="Luecker S."/>
            <person name="Lage O.M."/>
            <person name="Pohl T."/>
            <person name="Merkel B.J."/>
            <person name="Hornburger P."/>
            <person name="Mueller R.-W."/>
            <person name="Bruemmer F."/>
            <person name="Labrenz M."/>
            <person name="Spormann A.M."/>
            <person name="Op den Camp H."/>
            <person name="Overmann J."/>
            <person name="Amann R."/>
            <person name="Jetten M.S.M."/>
            <person name="Mascher T."/>
            <person name="Medema M.H."/>
            <person name="Devos D.P."/>
            <person name="Kaster A.-K."/>
            <person name="Ovreas L."/>
            <person name="Rohde M."/>
            <person name="Galperin M.Y."/>
            <person name="Jogler C."/>
        </authorList>
    </citation>
    <scope>NUCLEOTIDE SEQUENCE [LARGE SCALE GENOMIC DNA]</scope>
    <source>
        <strain evidence="6 7">HG66A1</strain>
    </source>
</reference>
<gene>
    <name evidence="6" type="primary">atsA_34</name>
    <name evidence="6" type="ORF">HG66A1_40920</name>
</gene>
<comment type="similarity">
    <text evidence="1">Belongs to the sulfatase family.</text>
</comment>
<evidence type="ECO:0000313" key="6">
    <source>
        <dbReference type="EMBL" id="QDT22285.1"/>
    </source>
</evidence>
<dbReference type="InterPro" id="IPR000917">
    <property type="entry name" value="Sulfatase_N"/>
</dbReference>
<dbReference type="GO" id="GO:0046872">
    <property type="term" value="F:metal ion binding"/>
    <property type="evidence" value="ECO:0007669"/>
    <property type="project" value="UniProtKB-KW"/>
</dbReference>
<proteinExistence type="inferred from homology"/>
<evidence type="ECO:0000256" key="4">
    <source>
        <dbReference type="ARBA" id="ARBA00022837"/>
    </source>
</evidence>
<dbReference type="CDD" id="cd16144">
    <property type="entry name" value="ARS_like"/>
    <property type="match status" value="1"/>
</dbReference>
<evidence type="ECO:0000256" key="2">
    <source>
        <dbReference type="ARBA" id="ARBA00022723"/>
    </source>
</evidence>
<keyword evidence="2" id="KW-0479">Metal-binding</keyword>